<evidence type="ECO:0000259" key="1">
    <source>
        <dbReference type="PROSITE" id="PS51832"/>
    </source>
</evidence>
<dbReference type="Gene3D" id="1.10.3210.10">
    <property type="entry name" value="Hypothetical protein af1432"/>
    <property type="match status" value="1"/>
</dbReference>
<dbReference type="SUPFAM" id="SSF109604">
    <property type="entry name" value="HD-domain/PDEase-like"/>
    <property type="match status" value="1"/>
</dbReference>
<dbReference type="InterPro" id="IPR037522">
    <property type="entry name" value="HD_GYP_dom"/>
</dbReference>
<protein>
    <submittedName>
        <fullName evidence="2">HD-GYP domain-containing protein</fullName>
    </submittedName>
</protein>
<dbReference type="Proteomes" id="UP001196601">
    <property type="component" value="Unassembled WGS sequence"/>
</dbReference>
<feature type="domain" description="HD-GYP" evidence="1">
    <location>
        <begin position="24"/>
        <end position="219"/>
    </location>
</feature>
<sequence length="307" mass="32543">MGLLSFLGRAIGQPAQAAPATREAQAQLLASLLTMAWVVEARDPYTGGHLWRVSRFAELLAGAAGLDPAESARISLGGFLHDLGKIGIPDAILNKRTQLDADQYAVIKTHPEVGFRMLQGHPLAALVSDAVRLHHETPDGRGYPLGLRGDEIPPMARIVGIGDAFDAMTSSRPYRAGMAVGQALDIIEANLGRQFDAALGAHFLQLGRAGALDHIVGHSDLGIPLQTCIMCGPTLVLRRDQQAGEHLYCRSCGGEYRLEDDADGHLLARPTGASGKPDDLAPRADEQLIGELVQATARQLLGLAAPA</sequence>
<dbReference type="InterPro" id="IPR052020">
    <property type="entry name" value="Cyclic_di-GMP/3'3'-cGAMP_PDE"/>
</dbReference>
<comment type="caution">
    <text evidence="2">The sequence shown here is derived from an EMBL/GenBank/DDBJ whole genome shotgun (WGS) entry which is preliminary data.</text>
</comment>
<dbReference type="PROSITE" id="PS51832">
    <property type="entry name" value="HD_GYP"/>
    <property type="match status" value="1"/>
</dbReference>
<accession>A0ABS5Q1R1</accession>
<proteinExistence type="predicted"/>
<evidence type="ECO:0000313" key="2">
    <source>
        <dbReference type="EMBL" id="MBS7662702.1"/>
    </source>
</evidence>
<dbReference type="RefSeq" id="WP_213639996.1">
    <property type="nucleotide sequence ID" value="NZ_JADPMV010000001.1"/>
</dbReference>
<dbReference type="InterPro" id="IPR003607">
    <property type="entry name" value="HD/PDEase_dom"/>
</dbReference>
<dbReference type="CDD" id="cd00077">
    <property type="entry name" value="HDc"/>
    <property type="match status" value="1"/>
</dbReference>
<gene>
    <name evidence="2" type="ORF">I0D00_12235</name>
</gene>
<dbReference type="Pfam" id="PF13487">
    <property type="entry name" value="HD_5"/>
    <property type="match status" value="1"/>
</dbReference>
<evidence type="ECO:0000313" key="3">
    <source>
        <dbReference type="Proteomes" id="UP001196601"/>
    </source>
</evidence>
<dbReference type="SMART" id="SM00471">
    <property type="entry name" value="HDc"/>
    <property type="match status" value="1"/>
</dbReference>
<dbReference type="PANTHER" id="PTHR45228">
    <property type="entry name" value="CYCLIC DI-GMP PHOSPHODIESTERASE TM_0186-RELATED"/>
    <property type="match status" value="1"/>
</dbReference>
<keyword evidence="3" id="KW-1185">Reference proteome</keyword>
<organism evidence="2 3">
    <name type="scientific">Pseudomonas lalucatii</name>
    <dbReference type="NCBI Taxonomy" id="1424203"/>
    <lineage>
        <taxon>Bacteria</taxon>
        <taxon>Pseudomonadati</taxon>
        <taxon>Pseudomonadota</taxon>
        <taxon>Gammaproteobacteria</taxon>
        <taxon>Pseudomonadales</taxon>
        <taxon>Pseudomonadaceae</taxon>
        <taxon>Pseudomonas</taxon>
    </lineage>
</organism>
<reference evidence="2 3" key="1">
    <citation type="journal article" date="2021" name="Syst. Appl. Microbiol.">
        <title>Pseudomonas lalucatii sp. nov. isolated from Vallgornera, a karstic cave in Mallorca, Western Mediterranean.</title>
        <authorList>
            <person name="Busquets A."/>
            <person name="Mulet M."/>
            <person name="Gomila M."/>
            <person name="Garcia-Valdes E."/>
        </authorList>
    </citation>
    <scope>NUCLEOTIDE SEQUENCE [LARGE SCALE GENOMIC DNA]</scope>
    <source>
        <strain evidence="2 3">R1b54</strain>
    </source>
</reference>
<name>A0ABS5Q1R1_9PSED</name>
<dbReference type="EMBL" id="JADPMV010000001">
    <property type="protein sequence ID" value="MBS7662702.1"/>
    <property type="molecule type" value="Genomic_DNA"/>
</dbReference>